<name>A0A9Q7A9D5_9BACT</name>
<gene>
    <name evidence="1" type="ORF">KAR29_03315</name>
</gene>
<evidence type="ECO:0000313" key="2">
    <source>
        <dbReference type="Proteomes" id="UP000671879"/>
    </source>
</evidence>
<keyword evidence="2" id="KW-1185">Reference proteome</keyword>
<accession>A0A9Q7A9D5</accession>
<dbReference type="EMBL" id="CP072943">
    <property type="protein sequence ID" value="QTX32955.1"/>
    <property type="molecule type" value="Genomic_DNA"/>
</dbReference>
<dbReference type="Proteomes" id="UP000671879">
    <property type="component" value="Chromosome"/>
</dbReference>
<evidence type="ECO:0000313" key="1">
    <source>
        <dbReference type="EMBL" id="QTX32955.1"/>
    </source>
</evidence>
<dbReference type="AlphaFoldDB" id="A0A9Q7A9D5"/>
<proteinExistence type="predicted"/>
<sequence length="191" mass="21123">MKWKIFDVDGDSEAFFQWLLLSLAEPFREALPDGPGYARTVGDDLLPALRFLDAAVGSPLRGPLRLYASLGESSPLALLCGEEVEGALASLRERGEASPSLRERLLDPSERRWGIIGLVLPGWVILFSEDVEVACQDVFDGGLSVVYLPVVEDSALIDPFLPTEEAWFRLFAMVLRSLPHRREEGPLVDVD</sequence>
<reference evidence="2" key="1">
    <citation type="submission" date="2021-04" db="EMBL/GenBank/DDBJ databases">
        <title>A novel Synergistetes isolate from a pyrite-forming mixed culture.</title>
        <authorList>
            <person name="Bunk B."/>
            <person name="Sproer C."/>
            <person name="Spring S."/>
            <person name="Pester M."/>
        </authorList>
    </citation>
    <scope>NUCLEOTIDE SEQUENCE [LARGE SCALE GENOMIC DNA]</scope>
    <source>
        <strain evidence="2">J.5.4.2-T.3.5.2</strain>
    </source>
</reference>
<dbReference type="RefSeq" id="WP_274374221.1">
    <property type="nucleotide sequence ID" value="NZ_CP072943.1"/>
</dbReference>
<protein>
    <submittedName>
        <fullName evidence="1">Uncharacterized protein</fullName>
    </submittedName>
</protein>
<dbReference type="KEGG" id="aram:KAR29_03315"/>
<organism evidence="1 2">
    <name type="scientific">Aminithiophilus ramosus</name>
    <dbReference type="NCBI Taxonomy" id="3029084"/>
    <lineage>
        <taxon>Bacteria</taxon>
        <taxon>Thermotogati</taxon>
        <taxon>Synergistota</taxon>
        <taxon>Synergistia</taxon>
        <taxon>Synergistales</taxon>
        <taxon>Aminithiophilaceae</taxon>
        <taxon>Aminithiophilus</taxon>
    </lineage>
</organism>